<dbReference type="EMBL" id="UINC01209920">
    <property type="protein sequence ID" value="SVE33149.1"/>
    <property type="molecule type" value="Genomic_DNA"/>
</dbReference>
<evidence type="ECO:0000313" key="2">
    <source>
        <dbReference type="EMBL" id="SVE33149.1"/>
    </source>
</evidence>
<evidence type="ECO:0000256" key="1">
    <source>
        <dbReference type="SAM" id="MobiDB-lite"/>
    </source>
</evidence>
<feature type="region of interest" description="Disordered" evidence="1">
    <location>
        <begin position="212"/>
        <end position="240"/>
    </location>
</feature>
<feature type="compositionally biased region" description="Polar residues" evidence="1">
    <location>
        <begin position="229"/>
        <end position="240"/>
    </location>
</feature>
<protein>
    <recommendedName>
        <fullName evidence="3">VWA domain-containing protein</fullName>
    </recommendedName>
</protein>
<organism evidence="2">
    <name type="scientific">marine metagenome</name>
    <dbReference type="NCBI Taxonomy" id="408172"/>
    <lineage>
        <taxon>unclassified sequences</taxon>
        <taxon>metagenomes</taxon>
        <taxon>ecological metagenomes</taxon>
    </lineage>
</organism>
<evidence type="ECO:0008006" key="3">
    <source>
        <dbReference type="Google" id="ProtNLM"/>
    </source>
</evidence>
<feature type="non-terminal residue" evidence="2">
    <location>
        <position position="240"/>
    </location>
</feature>
<accession>A0A383CM52</accession>
<sequence>ADRNALRSTRDTLFVLADETDGRAITNTNNLKPGLEQMLRDSSTYYLLGYNSSRSPTDGKYHEIEARVKRDGVNVRHRQGYWALTERDAERALTTTLNEPPKAVDVALGVLAEPRRGRRLVDTWVGMAKGQDGKTKVTFLWEPAPEARGSERPAHVLLTAMSEAGGAPYRGRVPERAGTSRQRRTPGVSDATQVEFEVEPGTLQLSMAIEGDGGDVLERDRHEVDIPDFSQTQADQNAKG</sequence>
<feature type="compositionally biased region" description="Basic and acidic residues" evidence="1">
    <location>
        <begin position="216"/>
        <end position="225"/>
    </location>
</feature>
<reference evidence="2" key="1">
    <citation type="submission" date="2018-05" db="EMBL/GenBank/DDBJ databases">
        <authorList>
            <person name="Lanie J.A."/>
            <person name="Ng W.-L."/>
            <person name="Kazmierczak K.M."/>
            <person name="Andrzejewski T.M."/>
            <person name="Davidsen T.M."/>
            <person name="Wayne K.J."/>
            <person name="Tettelin H."/>
            <person name="Glass J.I."/>
            <person name="Rusch D."/>
            <person name="Podicherti R."/>
            <person name="Tsui H.-C.T."/>
            <person name="Winkler M.E."/>
        </authorList>
    </citation>
    <scope>NUCLEOTIDE SEQUENCE</scope>
</reference>
<feature type="non-terminal residue" evidence="2">
    <location>
        <position position="1"/>
    </location>
</feature>
<name>A0A383CM52_9ZZZZ</name>
<feature type="region of interest" description="Disordered" evidence="1">
    <location>
        <begin position="166"/>
        <end position="190"/>
    </location>
</feature>
<dbReference type="AlphaFoldDB" id="A0A383CM52"/>
<proteinExistence type="predicted"/>
<gene>
    <name evidence="2" type="ORF">METZ01_LOCUS486003</name>
</gene>